<dbReference type="EMBL" id="GL891302">
    <property type="protein sequence ID" value="EGO61276.1"/>
    <property type="molecule type" value="Genomic_DNA"/>
</dbReference>
<dbReference type="KEGG" id="nte:NEUTE1DRAFT25812"/>
<feature type="non-terminal residue" evidence="2">
    <location>
        <position position="190"/>
    </location>
</feature>
<dbReference type="HOGENOM" id="CLU_1431245_0_0_1"/>
<dbReference type="OrthoDB" id="4589078at2759"/>
<dbReference type="Proteomes" id="UP000008065">
    <property type="component" value="Unassembled WGS sequence"/>
</dbReference>
<name>F8MCH5_NEUT8</name>
<sequence length="190" mass="21794">TVTDLVRDPTRRSATPAGSVHTVSTVSGKSSKIADPPVYHNDKSKDTVTFEVWHRLVGNTLKVNTDHFADDEAKQAYIENRLAGYTAKDLQPYLRDTHPNQIKTSQELMAHLKRQYDNPNIARQVVEDFEKLRIYQDDFHIFKNKFVRLAGECQLAQSQWKEAFHRRLSPELQVGMALYATLDAIDFDGY</sequence>
<proteinExistence type="predicted"/>
<evidence type="ECO:0000313" key="3">
    <source>
        <dbReference type="Proteomes" id="UP000008065"/>
    </source>
</evidence>
<dbReference type="VEuPathDB" id="FungiDB:NEUTE1DRAFT_25812"/>
<feature type="non-terminal residue" evidence="2">
    <location>
        <position position="1"/>
    </location>
</feature>
<reference evidence="3" key="1">
    <citation type="journal article" date="2011" name="Genetics">
        <title>Massive changes in genome architecture accompany the transition to self-fertility in the filamentous fungus Neurospora tetrasperma.</title>
        <authorList>
            <person name="Ellison C.E."/>
            <person name="Stajich J.E."/>
            <person name="Jacobson D.J."/>
            <person name="Natvig D.O."/>
            <person name="Lapidus A."/>
            <person name="Foster B."/>
            <person name="Aerts A."/>
            <person name="Riley R."/>
            <person name="Lindquist E.A."/>
            <person name="Grigoriev I.V."/>
            <person name="Taylor J.W."/>
        </authorList>
    </citation>
    <scope>NUCLEOTIDE SEQUENCE [LARGE SCALE GENOMIC DNA]</scope>
    <source>
        <strain evidence="3">FGSC 2508 / P0657</strain>
    </source>
</reference>
<dbReference type="AlphaFoldDB" id="F8MCH5"/>
<feature type="compositionally biased region" description="Polar residues" evidence="1">
    <location>
        <begin position="21"/>
        <end position="30"/>
    </location>
</feature>
<feature type="region of interest" description="Disordered" evidence="1">
    <location>
        <begin position="1"/>
        <end position="40"/>
    </location>
</feature>
<keyword evidence="3" id="KW-1185">Reference proteome</keyword>
<evidence type="ECO:0000313" key="2">
    <source>
        <dbReference type="EMBL" id="EGO61276.1"/>
    </source>
</evidence>
<dbReference type="GeneID" id="20827384"/>
<accession>F8MCH5</accession>
<feature type="compositionally biased region" description="Basic and acidic residues" evidence="1">
    <location>
        <begin position="1"/>
        <end position="11"/>
    </location>
</feature>
<protein>
    <submittedName>
        <fullName evidence="2">Uncharacterized protein</fullName>
    </submittedName>
</protein>
<dbReference type="RefSeq" id="XP_009847035.1">
    <property type="nucleotide sequence ID" value="XM_009848733.1"/>
</dbReference>
<organism evidence="2 3">
    <name type="scientific">Neurospora tetrasperma (strain FGSC 2508 / ATCC MYA-4615 / P0657)</name>
    <dbReference type="NCBI Taxonomy" id="510951"/>
    <lineage>
        <taxon>Eukaryota</taxon>
        <taxon>Fungi</taxon>
        <taxon>Dikarya</taxon>
        <taxon>Ascomycota</taxon>
        <taxon>Pezizomycotina</taxon>
        <taxon>Sordariomycetes</taxon>
        <taxon>Sordariomycetidae</taxon>
        <taxon>Sordariales</taxon>
        <taxon>Sordariaceae</taxon>
        <taxon>Neurospora</taxon>
    </lineage>
</organism>
<gene>
    <name evidence="2" type="ORF">NEUTE1DRAFT_25812</name>
</gene>
<evidence type="ECO:0000256" key="1">
    <source>
        <dbReference type="SAM" id="MobiDB-lite"/>
    </source>
</evidence>